<keyword evidence="4" id="KW-0288">FMN</keyword>
<evidence type="ECO:0000256" key="1">
    <source>
        <dbReference type="ARBA" id="ARBA00001917"/>
    </source>
</evidence>
<keyword evidence="3" id="KW-0285">Flavoprotein</keyword>
<gene>
    <name evidence="7" type="ORF">ACH4WX_33065</name>
</gene>
<evidence type="ECO:0000256" key="3">
    <source>
        <dbReference type="ARBA" id="ARBA00022630"/>
    </source>
</evidence>
<dbReference type="GeneID" id="93508063"/>
<evidence type="ECO:0000259" key="6">
    <source>
        <dbReference type="Pfam" id="PF00881"/>
    </source>
</evidence>
<evidence type="ECO:0000256" key="4">
    <source>
        <dbReference type="ARBA" id="ARBA00022643"/>
    </source>
</evidence>
<dbReference type="PANTHER" id="PTHR43673">
    <property type="entry name" value="NAD(P)H NITROREDUCTASE YDGI-RELATED"/>
    <property type="match status" value="1"/>
</dbReference>
<dbReference type="PANTHER" id="PTHR43673:SF2">
    <property type="entry name" value="NITROREDUCTASE"/>
    <property type="match status" value="1"/>
</dbReference>
<proteinExistence type="inferred from homology"/>
<dbReference type="CDD" id="cd02136">
    <property type="entry name" value="PnbA_NfnB-like"/>
    <property type="match status" value="1"/>
</dbReference>
<keyword evidence="8" id="KW-1185">Reference proteome</keyword>
<evidence type="ECO:0000313" key="7">
    <source>
        <dbReference type="EMBL" id="MFI1465563.1"/>
    </source>
</evidence>
<dbReference type="InterPro" id="IPR000415">
    <property type="entry name" value="Nitroreductase-like"/>
</dbReference>
<comment type="similarity">
    <text evidence="2">Belongs to the nitroreductase family.</text>
</comment>
<name>A0ABW7TZ86_9NOCA</name>
<organism evidence="7 8">
    <name type="scientific">Nocardia carnea</name>
    <dbReference type="NCBI Taxonomy" id="37328"/>
    <lineage>
        <taxon>Bacteria</taxon>
        <taxon>Bacillati</taxon>
        <taxon>Actinomycetota</taxon>
        <taxon>Actinomycetes</taxon>
        <taxon>Mycobacteriales</taxon>
        <taxon>Nocardiaceae</taxon>
        <taxon>Nocardia</taxon>
    </lineage>
</organism>
<feature type="domain" description="Nitroreductase" evidence="6">
    <location>
        <begin position="25"/>
        <end position="212"/>
    </location>
</feature>
<dbReference type="EMBL" id="JBIRUQ010000021">
    <property type="protein sequence ID" value="MFI1465563.1"/>
    <property type="molecule type" value="Genomic_DNA"/>
</dbReference>
<evidence type="ECO:0000256" key="5">
    <source>
        <dbReference type="ARBA" id="ARBA00023002"/>
    </source>
</evidence>
<dbReference type="RefSeq" id="WP_051158156.1">
    <property type="nucleotide sequence ID" value="NZ_JBIRUQ010000021.1"/>
</dbReference>
<sequence length="239" mass="26261">MPENLHAAVLGPDDEATDVLERILSSRWSCRAFTSEAVPRHEIARILGLARRSPSWCNTQPWHVHITEGAETERFRDTLRTAIAAGPEGAPDIPFPTAYEGIYRERRRISGWQLYSSLGIEKGDRVASGQQMLRNFDLFDAPHVAIVTTERALGAYGAVDCGIFVSNFVLAAHSRGVATIPQAALATQAPLIRRHFGLPEGRQVLLGISFGYPDADHPANSYRTDRQELGELVTFAGGQ</sequence>
<keyword evidence="5" id="KW-0560">Oxidoreductase</keyword>
<dbReference type="SUPFAM" id="SSF55469">
    <property type="entry name" value="FMN-dependent nitroreductase-like"/>
    <property type="match status" value="1"/>
</dbReference>
<comment type="caution">
    <text evidence="7">The sequence shown here is derived from an EMBL/GenBank/DDBJ whole genome shotgun (WGS) entry which is preliminary data.</text>
</comment>
<comment type="cofactor">
    <cofactor evidence="1">
        <name>FMN</name>
        <dbReference type="ChEBI" id="CHEBI:58210"/>
    </cofactor>
</comment>
<accession>A0ABW7TZ86</accession>
<reference evidence="7 8" key="1">
    <citation type="submission" date="2024-10" db="EMBL/GenBank/DDBJ databases">
        <title>The Natural Products Discovery Center: Release of the First 8490 Sequenced Strains for Exploring Actinobacteria Biosynthetic Diversity.</title>
        <authorList>
            <person name="Kalkreuter E."/>
            <person name="Kautsar S.A."/>
            <person name="Yang D."/>
            <person name="Bader C.D."/>
            <person name="Teijaro C.N."/>
            <person name="Fluegel L."/>
            <person name="Davis C.M."/>
            <person name="Simpson J.R."/>
            <person name="Lauterbach L."/>
            <person name="Steele A.D."/>
            <person name="Gui C."/>
            <person name="Meng S."/>
            <person name="Li G."/>
            <person name="Viehrig K."/>
            <person name="Ye F."/>
            <person name="Su P."/>
            <person name="Kiefer A.F."/>
            <person name="Nichols A."/>
            <person name="Cepeda A.J."/>
            <person name="Yan W."/>
            <person name="Fan B."/>
            <person name="Jiang Y."/>
            <person name="Adhikari A."/>
            <person name="Zheng C.-J."/>
            <person name="Schuster L."/>
            <person name="Cowan T.M."/>
            <person name="Smanski M.J."/>
            <person name="Chevrette M.G."/>
            <person name="De Carvalho L.P.S."/>
            <person name="Shen B."/>
        </authorList>
    </citation>
    <scope>NUCLEOTIDE SEQUENCE [LARGE SCALE GENOMIC DNA]</scope>
    <source>
        <strain evidence="7 8">NPDC020568</strain>
    </source>
</reference>
<evidence type="ECO:0000313" key="8">
    <source>
        <dbReference type="Proteomes" id="UP001611263"/>
    </source>
</evidence>
<dbReference type="Pfam" id="PF00881">
    <property type="entry name" value="Nitroreductase"/>
    <property type="match status" value="1"/>
</dbReference>
<dbReference type="Gene3D" id="3.40.109.10">
    <property type="entry name" value="NADH Oxidase"/>
    <property type="match status" value="1"/>
</dbReference>
<evidence type="ECO:0000256" key="2">
    <source>
        <dbReference type="ARBA" id="ARBA00007118"/>
    </source>
</evidence>
<dbReference type="Proteomes" id="UP001611263">
    <property type="component" value="Unassembled WGS sequence"/>
</dbReference>
<dbReference type="InterPro" id="IPR029479">
    <property type="entry name" value="Nitroreductase"/>
</dbReference>
<protein>
    <submittedName>
        <fullName evidence="7">Nitroreductase</fullName>
    </submittedName>
</protein>